<organism evidence="2 3">
    <name type="scientific">Ralstonia pseudosolanacearum</name>
    <dbReference type="NCBI Taxonomy" id="1310165"/>
    <lineage>
        <taxon>Bacteria</taxon>
        <taxon>Pseudomonadati</taxon>
        <taxon>Pseudomonadota</taxon>
        <taxon>Betaproteobacteria</taxon>
        <taxon>Burkholderiales</taxon>
        <taxon>Burkholderiaceae</taxon>
        <taxon>Ralstonia</taxon>
        <taxon>Ralstonia solanacearum species complex</taxon>
    </lineage>
</organism>
<feature type="signal peptide" evidence="1">
    <location>
        <begin position="1"/>
        <end position="20"/>
    </location>
</feature>
<sequence length="442" mass="45952">MLNSRIFLLPLLLCAGAAFAQSPAQVANGTAFARTLAPTSPSQIVNPAGVNGGTWSGQTAMPTNVPGGLAGFSNPNTDGSILSAAKAGSLTGLGNKAMSDCANYVPGSDQYRNQDCAAVNFLNNQCFQPSNSQRQVLGNAGFSQANSPNCAGTFGAGQSQFGYRDQVTINDPMFQGTLKLPETTKNQGQTCTTSTVVTKPAQYEYNTCIVSTDTSDNACSQTLSATIVNTLTGAYSSTTCPAGQTLNNNWCTSHTDYPAWVTCPSGYIQAGYSCVQTSSIQGTPYCPSDGWLSISDPAGRPYCVFLGGYGPGTPLGEMPDPPPPVYNGMRLWAPGSCWGTGSCYMPWYVPLQSCPDGYTFDGTQCTMTTTIGGTANCNAGDQVQGMQCSHTVTSPPTVTYSCPAGQTLNGTNCVKQTVSTSWSDGCTAYEQSAGVALPAPIN</sequence>
<name>A0A454TLS6_9RALS</name>
<evidence type="ECO:0000313" key="2">
    <source>
        <dbReference type="EMBL" id="RNM03063.1"/>
    </source>
</evidence>
<accession>A0A454TLS6</accession>
<keyword evidence="1" id="KW-0732">Signal</keyword>
<reference evidence="2 3" key="1">
    <citation type="submission" date="2018-10" db="EMBL/GenBank/DDBJ databases">
        <title>Draft Genome Sequence of Ralstonia pseudosolanacearum (R. solanacearum phylotype I) Strain Tg03 Isolated from Luffa cylindrica in China.</title>
        <authorList>
            <person name="Yuan G.-Q."/>
            <person name="Li Q.-Q."/>
            <person name="Zhang Y.-W."/>
        </authorList>
    </citation>
    <scope>NUCLEOTIDE SEQUENCE [LARGE SCALE GENOMIC DNA]</scope>
    <source>
        <strain evidence="2 3">Tg03</strain>
    </source>
</reference>
<proteinExistence type="predicted"/>
<comment type="caution">
    <text evidence="2">The sequence shown here is derived from an EMBL/GenBank/DDBJ whole genome shotgun (WGS) entry which is preliminary data.</text>
</comment>
<dbReference type="AlphaFoldDB" id="A0A454TLS6"/>
<dbReference type="RefSeq" id="WP_123203780.1">
    <property type="nucleotide sequence ID" value="NZ_RJTL01000038.1"/>
</dbReference>
<evidence type="ECO:0000256" key="1">
    <source>
        <dbReference type="SAM" id="SignalP"/>
    </source>
</evidence>
<dbReference type="OrthoDB" id="8982700at2"/>
<evidence type="ECO:0008006" key="4">
    <source>
        <dbReference type="Google" id="ProtNLM"/>
    </source>
</evidence>
<dbReference type="Proteomes" id="UP000271222">
    <property type="component" value="Unassembled WGS sequence"/>
</dbReference>
<dbReference type="EMBL" id="RJTL01000038">
    <property type="protein sequence ID" value="RNM03063.1"/>
    <property type="molecule type" value="Genomic_DNA"/>
</dbReference>
<gene>
    <name evidence="2" type="ORF">EGA29_19965</name>
</gene>
<evidence type="ECO:0000313" key="3">
    <source>
        <dbReference type="Proteomes" id="UP000271222"/>
    </source>
</evidence>
<protein>
    <recommendedName>
        <fullName evidence="4">Conjugal transfer protein TraN</fullName>
    </recommendedName>
</protein>
<feature type="chain" id="PRO_5019500594" description="Conjugal transfer protein TraN" evidence="1">
    <location>
        <begin position="21"/>
        <end position="442"/>
    </location>
</feature>